<comment type="caution">
    <text evidence="2">The sequence shown here is derived from an EMBL/GenBank/DDBJ whole genome shotgun (WGS) entry which is preliminary data.</text>
</comment>
<gene>
    <name evidence="2" type="ORF">TWF718_006588</name>
</gene>
<evidence type="ECO:0000313" key="2">
    <source>
        <dbReference type="EMBL" id="KAK6344630.1"/>
    </source>
</evidence>
<keyword evidence="3" id="KW-1185">Reference proteome</keyword>
<feature type="compositionally biased region" description="Polar residues" evidence="1">
    <location>
        <begin position="616"/>
        <end position="656"/>
    </location>
</feature>
<feature type="compositionally biased region" description="Polar residues" evidence="1">
    <location>
        <begin position="494"/>
        <end position="504"/>
    </location>
</feature>
<dbReference type="EMBL" id="JAVHNR010000004">
    <property type="protein sequence ID" value="KAK6344630.1"/>
    <property type="molecule type" value="Genomic_DNA"/>
</dbReference>
<protein>
    <submittedName>
        <fullName evidence="2">Uncharacterized protein</fullName>
    </submittedName>
</protein>
<organism evidence="2 3">
    <name type="scientific">Orbilia javanica</name>
    <dbReference type="NCBI Taxonomy" id="47235"/>
    <lineage>
        <taxon>Eukaryota</taxon>
        <taxon>Fungi</taxon>
        <taxon>Dikarya</taxon>
        <taxon>Ascomycota</taxon>
        <taxon>Pezizomycotina</taxon>
        <taxon>Orbiliomycetes</taxon>
        <taxon>Orbiliales</taxon>
        <taxon>Orbiliaceae</taxon>
        <taxon>Orbilia</taxon>
    </lineage>
</organism>
<dbReference type="Proteomes" id="UP001313282">
    <property type="component" value="Unassembled WGS sequence"/>
</dbReference>
<evidence type="ECO:0000313" key="3">
    <source>
        <dbReference type="Proteomes" id="UP001313282"/>
    </source>
</evidence>
<name>A0AAN8MQI7_9PEZI</name>
<feature type="compositionally biased region" description="Low complexity" evidence="1">
    <location>
        <begin position="402"/>
        <end position="415"/>
    </location>
</feature>
<feature type="region of interest" description="Disordered" evidence="1">
    <location>
        <begin position="1055"/>
        <end position="1079"/>
    </location>
</feature>
<dbReference type="AlphaFoldDB" id="A0AAN8MQI7"/>
<feature type="compositionally biased region" description="Polar residues" evidence="1">
    <location>
        <begin position="527"/>
        <end position="546"/>
    </location>
</feature>
<feature type="compositionally biased region" description="Basic and acidic residues" evidence="1">
    <location>
        <begin position="1057"/>
        <end position="1071"/>
    </location>
</feature>
<feature type="compositionally biased region" description="Low complexity" evidence="1">
    <location>
        <begin position="127"/>
        <end position="138"/>
    </location>
</feature>
<feature type="compositionally biased region" description="Pro residues" evidence="1">
    <location>
        <begin position="580"/>
        <end position="592"/>
    </location>
</feature>
<feature type="region of interest" description="Disordered" evidence="1">
    <location>
        <begin position="1"/>
        <end position="88"/>
    </location>
</feature>
<feature type="region of interest" description="Disordered" evidence="1">
    <location>
        <begin position="863"/>
        <end position="1019"/>
    </location>
</feature>
<reference evidence="2 3" key="1">
    <citation type="submission" date="2019-10" db="EMBL/GenBank/DDBJ databases">
        <authorList>
            <person name="Palmer J.M."/>
        </authorList>
    </citation>
    <scope>NUCLEOTIDE SEQUENCE [LARGE SCALE GENOMIC DNA]</scope>
    <source>
        <strain evidence="2 3">TWF718</strain>
    </source>
</reference>
<feature type="compositionally biased region" description="Low complexity" evidence="1">
    <location>
        <begin position="952"/>
        <end position="964"/>
    </location>
</feature>
<feature type="region of interest" description="Disordered" evidence="1">
    <location>
        <begin position="126"/>
        <end position="178"/>
    </location>
</feature>
<feature type="region of interest" description="Disordered" evidence="1">
    <location>
        <begin position="400"/>
        <end position="787"/>
    </location>
</feature>
<evidence type="ECO:0000256" key="1">
    <source>
        <dbReference type="SAM" id="MobiDB-lite"/>
    </source>
</evidence>
<feature type="compositionally biased region" description="Basic and acidic residues" evidence="1">
    <location>
        <begin position="482"/>
        <end position="493"/>
    </location>
</feature>
<feature type="compositionally biased region" description="Basic and acidic residues" evidence="1">
    <location>
        <begin position="744"/>
        <end position="782"/>
    </location>
</feature>
<feature type="compositionally biased region" description="Polar residues" evidence="1">
    <location>
        <begin position="64"/>
        <end position="82"/>
    </location>
</feature>
<accession>A0AAN8MQI7</accession>
<sequence length="1120" mass="121997">MSASHALSTAYLEPSPPQPFYAESPETSRQLFKAATTPSPRIKRQRKDSPRSRSTTPRPEDSRSQIFESPNNNPFAPSGSSSKGKERAEVPVGFGLGLGIPVFPSNSSSVVSSEPLIAWRFAEISKPSSAASPASPSPTESVDGDLAPVPPGDDGSIYTLTPGPAWPPPPSTVVSPEITPRNSLDVEDTLGRMVHRQQQRDSNDSVDLENMPLSPLTPAITQLLDEISTMERPPSAGVPKNVTTVQAWVMDMPGGNQTLPGATLMGRRDRGVGRLRVRKMRSWRNLRALGNRTSQFEVIRQSVVLDDNLPSPPITPPGQEEIVETIGVETIGMEYAETTPRSVVPDSPVEHPFYDDYEDIIEAHLSPQEEPPMENTVEIELPQTFLLDPSPEIERKFQDWPQESAQQEGSAGQSEQGEEEETPRPPQLEAFEDITPVFLGSPPQAAPDSPATQLAGFEPMTPDPNSDLVGEIEALLQSSPLRKREREEAERNQSLHNTPTQATIRQGAGEAYDMDETPRPLQRPTFAPTQTQESLASEATNDTVFFTPTEVRTPAVEIPNPLEALPPVPVLEPTQEPEPEPAPARPQTPPPKATRTASISSSQSTPTRPPIPARRSSLSHSRNVSAETIPTKSYPPTSQRTSTHTRGKSIDSSSVYSDRGRSYPPPAQRQRSSSASAATEDINRGRGRSRSIGDGPPQIPARKSSVGKTGKPSELLDTWIRKDSFTTTGRPSLAAVLRGNANVENRKDSDESVPRPDSETMPRSDTETVPRPDSETVPRPDSNRFSFSSGIEILGANQKAEIVTTDIVRSGSVKEVLVRTSSKGSKNGEHAEPITAVPVVAAPKPEQPNASPYCRHFPSFSFGDGPDLSFGESSTSAGKGKGRAKDQTPITSPVTFHLIPPTPAAGEESATRSKQLGYQLPPIPLSFTGTPTPPPKSPLRKSTPNPLAGIPVVHSHSASDSVSSIPLPPRLPSVVHEVNGKRPSTAPEPLIDFENNTPTLDIPKRPSLKSRPTGFKKSKLSPWWKPKNNYFHDYDEYDRGEYGAGYSHDCPYEGEFEAERGRQSRREDGNKKGKKGHRTVSLGKVQLEFVGVRGLRESFREMKEERKRRKVVKGHFAEAS</sequence>
<feature type="compositionally biased region" description="Low complexity" evidence="1">
    <location>
        <begin position="668"/>
        <end position="678"/>
    </location>
</feature>
<proteinExistence type="predicted"/>
<feature type="region of interest" description="Disordered" evidence="1">
    <location>
        <begin position="194"/>
        <end position="213"/>
    </location>
</feature>